<dbReference type="InterPro" id="IPR021316">
    <property type="entry name" value="DUF2913"/>
</dbReference>
<evidence type="ECO:0000313" key="1">
    <source>
        <dbReference type="EMBL" id="ASI91189.1"/>
    </source>
</evidence>
<proteinExistence type="predicted"/>
<reference evidence="2" key="1">
    <citation type="submission" date="2016-12" db="EMBL/GenBank/DDBJ databases">
        <title>Comparative genomic analysis reveals the diversity, evolution, and environmental adaptation strategies of the genus Vibrio.</title>
        <authorList>
            <person name="Lin H."/>
            <person name="Wang X."/>
            <person name="Zhang X.-H."/>
        </authorList>
    </citation>
    <scope>NUCLEOTIDE SEQUENCE [LARGE SCALE GENOMIC DNA]</scope>
    <source>
        <strain evidence="2">QT6D1</strain>
    </source>
</reference>
<dbReference type="AlphaFoldDB" id="A0AAN1FID9"/>
<name>A0AAN1FID9_9VIBR</name>
<dbReference type="KEGG" id="vsh:BSZ05_16025"/>
<dbReference type="EMBL" id="CP018308">
    <property type="protein sequence ID" value="ASI91189.1"/>
    <property type="molecule type" value="Genomic_DNA"/>
</dbReference>
<dbReference type="Pfam" id="PF11140">
    <property type="entry name" value="DUF2913"/>
    <property type="match status" value="1"/>
</dbReference>
<sequence length="243" mass="27699">MAYDCINGYLFGIIRRLILDVWEKSIMSDYYSEIQKVVNSALEELANEHASGKLINSPVTNNHFLVRWVTKAIKTQRFGKTTSANLIQWQKSGRSKGNDSMLEPLFKRISAYYAEFFSGDVQPVTDAKIEQFIEDMEAAGWGVCTSEILTDGSKVQFFTDGHNSFALCANQCDDCFDAENLVKPMSWFVRGNHAEFVTKAYEAGFMLHKRTDYKSKVKYHGEYLIYPMNKGTQLAEIPLSFKV</sequence>
<accession>A0AAN1FID9</accession>
<dbReference type="Proteomes" id="UP000197092">
    <property type="component" value="Chromosome 1"/>
</dbReference>
<organism evidence="1 2">
    <name type="scientific">Vibrio mediterranei</name>
    <dbReference type="NCBI Taxonomy" id="689"/>
    <lineage>
        <taxon>Bacteria</taxon>
        <taxon>Pseudomonadati</taxon>
        <taxon>Pseudomonadota</taxon>
        <taxon>Gammaproteobacteria</taxon>
        <taxon>Vibrionales</taxon>
        <taxon>Vibrionaceae</taxon>
        <taxon>Vibrio</taxon>
    </lineage>
</organism>
<evidence type="ECO:0000313" key="2">
    <source>
        <dbReference type="Proteomes" id="UP000197092"/>
    </source>
</evidence>
<protein>
    <submittedName>
        <fullName evidence="1">Alpha-acetolactate decarboxylase</fullName>
    </submittedName>
</protein>
<gene>
    <name evidence="1" type="ORF">BSZ05_16025</name>
</gene>